<gene>
    <name evidence="2" type="ORF">AAE3_LOCUS6954</name>
</gene>
<keyword evidence="3" id="KW-1185">Reference proteome</keyword>
<comment type="caution">
    <text evidence="2">The sequence shown here is derived from an EMBL/GenBank/DDBJ whole genome shotgun (WGS) entry which is preliminary data.</text>
</comment>
<evidence type="ECO:0000313" key="3">
    <source>
        <dbReference type="Proteomes" id="UP000467700"/>
    </source>
</evidence>
<dbReference type="InterPro" id="IPR012349">
    <property type="entry name" value="Split_barrel_FMN-bd"/>
</dbReference>
<dbReference type="EMBL" id="CACVBS010000046">
    <property type="protein sequence ID" value="CAA7264852.1"/>
    <property type="molecule type" value="Genomic_DNA"/>
</dbReference>
<dbReference type="Proteomes" id="UP000467700">
    <property type="component" value="Unassembled WGS sequence"/>
</dbReference>
<feature type="compositionally biased region" description="Basic and acidic residues" evidence="1">
    <location>
        <begin position="21"/>
        <end position="40"/>
    </location>
</feature>
<accession>A0A8S0X295</accession>
<dbReference type="Gene3D" id="2.30.110.10">
    <property type="entry name" value="Electron Transport, Fmn-binding Protein, Chain A"/>
    <property type="match status" value="1"/>
</dbReference>
<dbReference type="AlphaFoldDB" id="A0A8S0X295"/>
<evidence type="ECO:0000256" key="1">
    <source>
        <dbReference type="SAM" id="MobiDB-lite"/>
    </source>
</evidence>
<feature type="region of interest" description="Disordered" evidence="1">
    <location>
        <begin position="13"/>
        <end position="40"/>
    </location>
</feature>
<sequence length="102" mass="11713">MSAQMRAIWCRPARGTPLKGGQEEAKKWPERVDEPDPDASREKYEEAKRIWEMALGNFALMVIDPIEVDLVDLSSPPDKRSLFTKRIDSNEGVQWEETELVP</sequence>
<proteinExistence type="predicted"/>
<dbReference type="OrthoDB" id="434253at2759"/>
<name>A0A8S0X295_CYCAE</name>
<protein>
    <submittedName>
        <fullName evidence="2">Uncharacterized protein</fullName>
    </submittedName>
</protein>
<evidence type="ECO:0000313" key="2">
    <source>
        <dbReference type="EMBL" id="CAA7264852.1"/>
    </source>
</evidence>
<reference evidence="2 3" key="1">
    <citation type="submission" date="2020-01" db="EMBL/GenBank/DDBJ databases">
        <authorList>
            <person name="Gupta K D."/>
        </authorList>
    </citation>
    <scope>NUCLEOTIDE SEQUENCE [LARGE SCALE GENOMIC DNA]</scope>
</reference>
<organism evidence="2 3">
    <name type="scientific">Cyclocybe aegerita</name>
    <name type="common">Black poplar mushroom</name>
    <name type="synonym">Agrocybe aegerita</name>
    <dbReference type="NCBI Taxonomy" id="1973307"/>
    <lineage>
        <taxon>Eukaryota</taxon>
        <taxon>Fungi</taxon>
        <taxon>Dikarya</taxon>
        <taxon>Basidiomycota</taxon>
        <taxon>Agaricomycotina</taxon>
        <taxon>Agaricomycetes</taxon>
        <taxon>Agaricomycetidae</taxon>
        <taxon>Agaricales</taxon>
        <taxon>Agaricineae</taxon>
        <taxon>Bolbitiaceae</taxon>
        <taxon>Cyclocybe</taxon>
    </lineage>
</organism>